<dbReference type="PANTHER" id="PTHR24960:SF79">
    <property type="entry name" value="PHOTOSYSTEM I IRON-SULFUR CENTER"/>
    <property type="match status" value="1"/>
</dbReference>
<dbReference type="InterPro" id="IPR017896">
    <property type="entry name" value="4Fe4S_Fe-S-bd"/>
</dbReference>
<sequence length="74" mass="7958">MAFIIDENKCSSCGLCADICPCGAISPIGVYKIDPEKCTACGECKDSCPSYAIMETDLVSKVMGKLYPLTREVK</sequence>
<dbReference type="GO" id="GO:0051539">
    <property type="term" value="F:4 iron, 4 sulfur cluster binding"/>
    <property type="evidence" value="ECO:0007669"/>
    <property type="project" value="UniProtKB-KW"/>
</dbReference>
<dbReference type="EMBL" id="FQWY01000002">
    <property type="protein sequence ID" value="SHG37931.1"/>
    <property type="molecule type" value="Genomic_DNA"/>
</dbReference>
<dbReference type="InterPro" id="IPR017900">
    <property type="entry name" value="4Fe4S_Fe_S_CS"/>
</dbReference>
<evidence type="ECO:0000259" key="8">
    <source>
        <dbReference type="PROSITE" id="PS51379"/>
    </source>
</evidence>
<evidence type="ECO:0000256" key="3">
    <source>
        <dbReference type="ARBA" id="ARBA00013529"/>
    </source>
</evidence>
<feature type="domain" description="4Fe-4S ferredoxin-type" evidence="8">
    <location>
        <begin position="29"/>
        <end position="58"/>
    </location>
</feature>
<dbReference type="RefSeq" id="WP_073088786.1">
    <property type="nucleotide sequence ID" value="NZ_FQWY01000002.1"/>
</dbReference>
<comment type="function">
    <text evidence="2">Ferredoxins are iron-sulfur proteins that transfer electrons in a wide variety of metabolic reactions.</text>
</comment>
<dbReference type="Proteomes" id="UP000242329">
    <property type="component" value="Unassembled WGS sequence"/>
</dbReference>
<dbReference type="STRING" id="1123382.SAMN02745221_00051"/>
<evidence type="ECO:0000256" key="4">
    <source>
        <dbReference type="ARBA" id="ARBA00022485"/>
    </source>
</evidence>
<dbReference type="PROSITE" id="PS51379">
    <property type="entry name" value="4FE4S_FER_2"/>
    <property type="match status" value="2"/>
</dbReference>
<evidence type="ECO:0000256" key="5">
    <source>
        <dbReference type="ARBA" id="ARBA00022723"/>
    </source>
</evidence>
<keyword evidence="7" id="KW-0411">Iron-sulfur</keyword>
<keyword evidence="4" id="KW-0004">4Fe-4S</keyword>
<keyword evidence="5" id="KW-0479">Metal-binding</keyword>
<dbReference type="PANTHER" id="PTHR24960">
    <property type="entry name" value="PHOTOSYSTEM I IRON-SULFUR CENTER-RELATED"/>
    <property type="match status" value="1"/>
</dbReference>
<dbReference type="Gene3D" id="3.30.70.20">
    <property type="match status" value="2"/>
</dbReference>
<keyword evidence="10" id="KW-1185">Reference proteome</keyword>
<evidence type="ECO:0000256" key="1">
    <source>
        <dbReference type="ARBA" id="ARBA00001966"/>
    </source>
</evidence>
<dbReference type="SUPFAM" id="SSF54862">
    <property type="entry name" value="4Fe-4S ferredoxins"/>
    <property type="match status" value="1"/>
</dbReference>
<evidence type="ECO:0000313" key="9">
    <source>
        <dbReference type="EMBL" id="SHG37931.1"/>
    </source>
</evidence>
<protein>
    <recommendedName>
        <fullName evidence="3">Ferredoxin</fullName>
    </recommendedName>
</protein>
<keyword evidence="6" id="KW-0408">Iron</keyword>
<accession>A0A1M5JBQ0</accession>
<dbReference type="InterPro" id="IPR050157">
    <property type="entry name" value="PSI_iron-sulfur_center"/>
</dbReference>
<gene>
    <name evidence="9" type="ORF">SAMN02745221_00051</name>
</gene>
<dbReference type="GO" id="GO:0046872">
    <property type="term" value="F:metal ion binding"/>
    <property type="evidence" value="ECO:0007669"/>
    <property type="project" value="UniProtKB-KW"/>
</dbReference>
<comment type="cofactor">
    <cofactor evidence="1">
        <name>[4Fe-4S] cluster</name>
        <dbReference type="ChEBI" id="CHEBI:49883"/>
    </cofactor>
</comment>
<evidence type="ECO:0000256" key="7">
    <source>
        <dbReference type="ARBA" id="ARBA00023014"/>
    </source>
</evidence>
<dbReference type="OrthoDB" id="9807879at2"/>
<feature type="domain" description="4Fe-4S ferredoxin-type" evidence="8">
    <location>
        <begin position="1"/>
        <end position="27"/>
    </location>
</feature>
<dbReference type="AlphaFoldDB" id="A0A1M5JBQ0"/>
<evidence type="ECO:0000256" key="2">
    <source>
        <dbReference type="ARBA" id="ARBA00003532"/>
    </source>
</evidence>
<proteinExistence type="predicted"/>
<organism evidence="9 10">
    <name type="scientific">Thermosyntropha lipolytica DSM 11003</name>
    <dbReference type="NCBI Taxonomy" id="1123382"/>
    <lineage>
        <taxon>Bacteria</taxon>
        <taxon>Bacillati</taxon>
        <taxon>Bacillota</taxon>
        <taxon>Clostridia</taxon>
        <taxon>Eubacteriales</taxon>
        <taxon>Syntrophomonadaceae</taxon>
        <taxon>Thermosyntropha</taxon>
    </lineage>
</organism>
<evidence type="ECO:0000313" key="10">
    <source>
        <dbReference type="Proteomes" id="UP000242329"/>
    </source>
</evidence>
<evidence type="ECO:0000256" key="6">
    <source>
        <dbReference type="ARBA" id="ARBA00023004"/>
    </source>
</evidence>
<name>A0A1M5JBQ0_9FIRM</name>
<reference evidence="10" key="1">
    <citation type="submission" date="2016-11" db="EMBL/GenBank/DDBJ databases">
        <authorList>
            <person name="Varghese N."/>
            <person name="Submissions S."/>
        </authorList>
    </citation>
    <scope>NUCLEOTIDE SEQUENCE [LARGE SCALE GENOMIC DNA]</scope>
    <source>
        <strain evidence="10">DSM 11003</strain>
    </source>
</reference>
<dbReference type="PROSITE" id="PS00198">
    <property type="entry name" value="4FE4S_FER_1"/>
    <property type="match status" value="1"/>
</dbReference>
<dbReference type="Pfam" id="PF00037">
    <property type="entry name" value="Fer4"/>
    <property type="match status" value="2"/>
</dbReference>